<keyword evidence="3" id="KW-1185">Reference proteome</keyword>
<dbReference type="Pfam" id="PF13203">
    <property type="entry name" value="DUF2201_N"/>
    <property type="match status" value="1"/>
</dbReference>
<dbReference type="OrthoDB" id="9809307at2"/>
<organism evidence="2 3">
    <name type="scientific">Frisingicoccus caecimuris</name>
    <dbReference type="NCBI Taxonomy" id="1796636"/>
    <lineage>
        <taxon>Bacteria</taxon>
        <taxon>Bacillati</taxon>
        <taxon>Bacillota</taxon>
        <taxon>Clostridia</taxon>
        <taxon>Lachnospirales</taxon>
        <taxon>Lachnospiraceae</taxon>
        <taxon>Frisingicoccus</taxon>
    </lineage>
</organism>
<gene>
    <name evidence="2" type="ORF">EV212_105136</name>
</gene>
<evidence type="ECO:0000313" key="2">
    <source>
        <dbReference type="EMBL" id="TCO84869.1"/>
    </source>
</evidence>
<dbReference type="InterPro" id="IPR018698">
    <property type="entry name" value="VWA-like_dom"/>
</dbReference>
<dbReference type="Gene3D" id="3.40.50.410">
    <property type="entry name" value="von Willebrand factor, type A domain"/>
    <property type="match status" value="1"/>
</dbReference>
<evidence type="ECO:0000313" key="3">
    <source>
        <dbReference type="Proteomes" id="UP000295711"/>
    </source>
</evidence>
<dbReference type="PANTHER" id="PTHR38730:SF1">
    <property type="entry name" value="SLL7028 PROTEIN"/>
    <property type="match status" value="1"/>
</dbReference>
<sequence length="438" mass="51602">MNEIRERINRVGLQILTASRNEIYMSMRYFDIALSALDYELNLSTKTIGTDGFKILFNPSWLTSAYKEWPQDINRVYVHMLMHNIFRHMTGRMERDERLWNLSCDISAESLVDRFDAVCVKRVVSDEREAWYYRIGQETKVLNAQSIYRWMMNHPLSPRELMAAERIFTLDDHSFWQGQEDTPEGKQRQQENDNKWKDISEKMKTNLSTFSKSMGEKAGDLLLQMEISLHETYDYRKFLRKFAVVNEEIKLDLDSFDYIFYTYGLNTYGNVPLVEPLEYKESEKIQELAIIVDTSESCGDEILKRFFHETFQILHSMDSFFKNMNLHIVQCDSKVQMDMKIQNEEELKECMKHLVIRGRGGTNFKAGISYVEKLVQDGEFRNLKGVLYFTDGYGEFPAKKPGFDTAFIFVKEDYTDIKVPAWAMKVILEPDDILTWSE</sequence>
<dbReference type="AlphaFoldDB" id="A0A4R2LDQ9"/>
<dbReference type="SUPFAM" id="SSF53300">
    <property type="entry name" value="vWA-like"/>
    <property type="match status" value="1"/>
</dbReference>
<proteinExistence type="predicted"/>
<dbReference type="Proteomes" id="UP000295711">
    <property type="component" value="Unassembled WGS sequence"/>
</dbReference>
<dbReference type="InterPro" id="IPR025154">
    <property type="entry name" value="Put_metallopeptidase_dom"/>
</dbReference>
<feature type="domain" description="VWFA" evidence="1">
    <location>
        <begin position="287"/>
        <end position="392"/>
    </location>
</feature>
<accession>A0A4R2LDQ9</accession>
<dbReference type="InterPro" id="IPR036465">
    <property type="entry name" value="vWFA_dom_sf"/>
</dbReference>
<dbReference type="PROSITE" id="PS50234">
    <property type="entry name" value="VWFA"/>
    <property type="match status" value="1"/>
</dbReference>
<reference evidence="2 3" key="1">
    <citation type="submission" date="2019-03" db="EMBL/GenBank/DDBJ databases">
        <title>Genomic Encyclopedia of Type Strains, Phase IV (KMG-IV): sequencing the most valuable type-strain genomes for metagenomic binning, comparative biology and taxonomic classification.</title>
        <authorList>
            <person name="Goeker M."/>
        </authorList>
    </citation>
    <scope>NUCLEOTIDE SEQUENCE [LARGE SCALE GENOMIC DNA]</scope>
    <source>
        <strain evidence="2 3">DSM 28559</strain>
    </source>
</reference>
<dbReference type="EMBL" id="SLXA01000005">
    <property type="protein sequence ID" value="TCO84869.1"/>
    <property type="molecule type" value="Genomic_DNA"/>
</dbReference>
<dbReference type="RefSeq" id="WP_132091056.1">
    <property type="nucleotide sequence ID" value="NZ_JANKAQ010000007.1"/>
</dbReference>
<evidence type="ECO:0000259" key="1">
    <source>
        <dbReference type="PROSITE" id="PS50234"/>
    </source>
</evidence>
<dbReference type="Pfam" id="PF09967">
    <property type="entry name" value="DUF2201"/>
    <property type="match status" value="1"/>
</dbReference>
<name>A0A4R2LDQ9_9FIRM</name>
<protein>
    <submittedName>
        <fullName evidence="2">Putative metal-dependent peptidase</fullName>
    </submittedName>
</protein>
<dbReference type="InterPro" id="IPR002035">
    <property type="entry name" value="VWF_A"/>
</dbReference>
<dbReference type="PANTHER" id="PTHR38730">
    <property type="entry name" value="SLL7028 PROTEIN"/>
    <property type="match status" value="1"/>
</dbReference>
<comment type="caution">
    <text evidence="2">The sequence shown here is derived from an EMBL/GenBank/DDBJ whole genome shotgun (WGS) entry which is preliminary data.</text>
</comment>